<dbReference type="OrthoDB" id="2340043at2"/>
<evidence type="ECO:0000313" key="4">
    <source>
        <dbReference type="Proteomes" id="UP000295453"/>
    </source>
</evidence>
<gene>
    <name evidence="3" type="ORF">EPD65_05845</name>
</gene>
<dbReference type="SUPFAM" id="SSF56219">
    <property type="entry name" value="DNase I-like"/>
    <property type="match status" value="1"/>
</dbReference>
<keyword evidence="1" id="KW-1133">Transmembrane helix</keyword>
<dbReference type="Pfam" id="PF03372">
    <property type="entry name" value="Exo_endo_phos"/>
    <property type="match status" value="1"/>
</dbReference>
<feature type="transmembrane region" description="Helical" evidence="1">
    <location>
        <begin position="41"/>
        <end position="61"/>
    </location>
</feature>
<keyword evidence="1" id="KW-0812">Transmembrane</keyword>
<reference evidence="3 4" key="1">
    <citation type="submission" date="2019-03" db="EMBL/GenBank/DDBJ databases">
        <authorList>
            <person name="Kim M.K.M."/>
        </authorList>
    </citation>
    <scope>NUCLEOTIDE SEQUENCE [LARGE SCALE GENOMIC DNA]</scope>
    <source>
        <strain evidence="3 4">18JY15-6</strain>
    </source>
</reference>
<keyword evidence="3" id="KW-0269">Exonuclease</keyword>
<dbReference type="GO" id="GO:0004527">
    <property type="term" value="F:exonuclease activity"/>
    <property type="evidence" value="ECO:0007669"/>
    <property type="project" value="UniProtKB-KW"/>
</dbReference>
<dbReference type="InterPro" id="IPR036691">
    <property type="entry name" value="Endo/exonu/phosph_ase_sf"/>
</dbReference>
<accession>A0A4R1CJC6</accession>
<dbReference type="Proteomes" id="UP000295453">
    <property type="component" value="Unassembled WGS sequence"/>
</dbReference>
<feature type="transmembrane region" description="Helical" evidence="1">
    <location>
        <begin position="68"/>
        <end position="89"/>
    </location>
</feature>
<keyword evidence="3" id="KW-0378">Hydrolase</keyword>
<dbReference type="InterPro" id="IPR005135">
    <property type="entry name" value="Endo/exonuclease/phosphatase"/>
</dbReference>
<name>A0A4R1CJC6_9ACTN</name>
<comment type="caution">
    <text evidence="3">The sequence shown here is derived from an EMBL/GenBank/DDBJ whole genome shotgun (WGS) entry which is preliminary data.</text>
</comment>
<keyword evidence="3" id="KW-0540">Nuclease</keyword>
<dbReference type="GO" id="GO:0004519">
    <property type="term" value="F:endonuclease activity"/>
    <property type="evidence" value="ECO:0007669"/>
    <property type="project" value="UniProtKB-KW"/>
</dbReference>
<evidence type="ECO:0000256" key="1">
    <source>
        <dbReference type="SAM" id="Phobius"/>
    </source>
</evidence>
<proteinExistence type="predicted"/>
<protein>
    <submittedName>
        <fullName evidence="3">Endonuclease/exonuclease/phosphatase family protein</fullName>
    </submittedName>
</protein>
<organism evidence="3 4">
    <name type="scientific">Nocardioides jejuensis</name>
    <dbReference type="NCBI Taxonomy" id="2502782"/>
    <lineage>
        <taxon>Bacteria</taxon>
        <taxon>Bacillati</taxon>
        <taxon>Actinomycetota</taxon>
        <taxon>Actinomycetes</taxon>
        <taxon>Propionibacteriales</taxon>
        <taxon>Nocardioidaceae</taxon>
        <taxon>Nocardioides</taxon>
    </lineage>
</organism>
<dbReference type="RefSeq" id="WP_131582221.1">
    <property type="nucleotide sequence ID" value="NZ_SJZJ01000006.1"/>
</dbReference>
<evidence type="ECO:0000313" key="3">
    <source>
        <dbReference type="EMBL" id="TCJ30098.1"/>
    </source>
</evidence>
<feature type="domain" description="Endonuclease/exonuclease/phosphatase" evidence="2">
    <location>
        <begin position="105"/>
        <end position="305"/>
    </location>
</feature>
<dbReference type="Gene3D" id="3.60.10.10">
    <property type="entry name" value="Endonuclease/exonuclease/phosphatase"/>
    <property type="match status" value="1"/>
</dbReference>
<keyword evidence="1" id="KW-0472">Membrane</keyword>
<keyword evidence="4" id="KW-1185">Reference proteome</keyword>
<keyword evidence="3" id="KW-0255">Endonuclease</keyword>
<evidence type="ECO:0000259" key="2">
    <source>
        <dbReference type="Pfam" id="PF03372"/>
    </source>
</evidence>
<sequence length="315" mass="33107">MRDVVRSVRLVCAALAGLAAYLLLGSHLVTVKDPRLVGVQAFSQVALPLMVMALLLAVLPLGGLGRRVVALPLTLTLLVGVSLAGAHAAPRWVGAPASGKVLRVMTANLKLGDADAAEVLRTARTADVDLLVLEELTPQLLEGLASLGLRTRFPYAVGVPAPGASGTMAFATRPLTDAQDLGTRHGSWSFHMDGLTIWAVHPAYPYDARWIDDQGRLADLAAASPPDIALGDFNATLDNPPFREILTRGGLRDAAEQAGSGWQPTWPTDGSKGLPFPLAAIDHVLVRVDVRAESTAAHVIHGTDHAALVADLRLG</sequence>
<dbReference type="AlphaFoldDB" id="A0A4R1CJC6"/>
<dbReference type="EMBL" id="SJZJ01000006">
    <property type="protein sequence ID" value="TCJ30098.1"/>
    <property type="molecule type" value="Genomic_DNA"/>
</dbReference>